<keyword evidence="4 6" id="KW-1133">Transmembrane helix</keyword>
<dbReference type="RefSeq" id="WP_007987108.1">
    <property type="nucleotide sequence ID" value="NZ_CP047656.1"/>
</dbReference>
<sequence>MIASLTAPGRALAKNIFYCQMTIIIALSVFFAVIYGQNSAISSLFGGVICLLPNVIFAYFAFKYAGASKNKLVVQQFNKGSKLKFFATIVLFIVAYQWKGLQPLPLMLSYVVTLVSQWPVIIFLGRVKQ</sequence>
<dbReference type="Pfam" id="PF03899">
    <property type="entry name" value="ATP-synt_I"/>
    <property type="match status" value="1"/>
</dbReference>
<reference evidence="7 8" key="1">
    <citation type="submission" date="2019-12" db="EMBL/GenBank/DDBJ databases">
        <title>Genome sequencing and assembly of endphytes of Porphyra tenera.</title>
        <authorList>
            <person name="Park J.M."/>
            <person name="Shin R."/>
            <person name="Jo S.H."/>
        </authorList>
    </citation>
    <scope>NUCLEOTIDE SEQUENCE [LARGE SCALE GENOMIC DNA]</scope>
    <source>
        <strain evidence="7 8">GPM4</strain>
    </source>
</reference>
<evidence type="ECO:0000256" key="5">
    <source>
        <dbReference type="ARBA" id="ARBA00023136"/>
    </source>
</evidence>
<evidence type="ECO:0008006" key="9">
    <source>
        <dbReference type="Google" id="ProtNLM"/>
    </source>
</evidence>
<dbReference type="KEGG" id="pmes:FX988_02635"/>
<dbReference type="Proteomes" id="UP000464524">
    <property type="component" value="Chromosome"/>
</dbReference>
<evidence type="ECO:0000256" key="6">
    <source>
        <dbReference type="SAM" id="Phobius"/>
    </source>
</evidence>
<dbReference type="EMBL" id="CP047656">
    <property type="protein sequence ID" value="QHJ12378.1"/>
    <property type="molecule type" value="Genomic_DNA"/>
</dbReference>
<evidence type="ECO:0000256" key="3">
    <source>
        <dbReference type="ARBA" id="ARBA00022692"/>
    </source>
</evidence>
<dbReference type="GO" id="GO:0005886">
    <property type="term" value="C:plasma membrane"/>
    <property type="evidence" value="ECO:0007669"/>
    <property type="project" value="UniProtKB-SubCell"/>
</dbReference>
<gene>
    <name evidence="7" type="ORF">FX988_02635</name>
</gene>
<feature type="transmembrane region" description="Helical" evidence="6">
    <location>
        <begin position="41"/>
        <end position="62"/>
    </location>
</feature>
<comment type="subcellular location">
    <subcellularLocation>
        <location evidence="1">Cell membrane</location>
        <topology evidence="1">Multi-pass membrane protein</topology>
    </subcellularLocation>
</comment>
<proteinExistence type="predicted"/>
<dbReference type="AlphaFoldDB" id="A0A857JM38"/>
<keyword evidence="5 6" id="KW-0472">Membrane</keyword>
<keyword evidence="3 6" id="KW-0812">Transmembrane</keyword>
<evidence type="ECO:0000313" key="8">
    <source>
        <dbReference type="Proteomes" id="UP000464524"/>
    </source>
</evidence>
<evidence type="ECO:0000256" key="1">
    <source>
        <dbReference type="ARBA" id="ARBA00004651"/>
    </source>
</evidence>
<feature type="transmembrane region" description="Helical" evidence="6">
    <location>
        <begin position="107"/>
        <end position="125"/>
    </location>
</feature>
<organism evidence="7 8">
    <name type="scientific">Paraglaciecola mesophila</name>
    <dbReference type="NCBI Taxonomy" id="197222"/>
    <lineage>
        <taxon>Bacteria</taxon>
        <taxon>Pseudomonadati</taxon>
        <taxon>Pseudomonadota</taxon>
        <taxon>Gammaproteobacteria</taxon>
        <taxon>Alteromonadales</taxon>
        <taxon>Alteromonadaceae</taxon>
        <taxon>Paraglaciecola</taxon>
    </lineage>
</organism>
<evidence type="ECO:0000256" key="4">
    <source>
        <dbReference type="ARBA" id="ARBA00022989"/>
    </source>
</evidence>
<dbReference type="InterPro" id="IPR005598">
    <property type="entry name" value="ATP_synth_I"/>
</dbReference>
<keyword evidence="2" id="KW-1003">Cell membrane</keyword>
<accession>A0A857JM38</accession>
<name>A0A857JM38_9ALTE</name>
<protein>
    <recommendedName>
        <fullName evidence="9">ATP synthase protein I</fullName>
    </recommendedName>
</protein>
<dbReference type="OrthoDB" id="5702716at2"/>
<keyword evidence="8" id="KW-1185">Reference proteome</keyword>
<feature type="transmembrane region" description="Helical" evidence="6">
    <location>
        <begin position="83"/>
        <end position="101"/>
    </location>
</feature>
<evidence type="ECO:0000313" key="7">
    <source>
        <dbReference type="EMBL" id="QHJ12378.1"/>
    </source>
</evidence>
<evidence type="ECO:0000256" key="2">
    <source>
        <dbReference type="ARBA" id="ARBA00022475"/>
    </source>
</evidence>
<feature type="transmembrane region" description="Helical" evidence="6">
    <location>
        <begin position="12"/>
        <end position="35"/>
    </location>
</feature>